<accession>A0A1F5G5P5</accession>
<dbReference type="SUPFAM" id="SSF55486">
    <property type="entry name" value="Metalloproteases ('zincins'), catalytic domain"/>
    <property type="match status" value="1"/>
</dbReference>
<comment type="caution">
    <text evidence="1">The sequence shown here is derived from an EMBL/GenBank/DDBJ whole genome shotgun (WGS) entry which is preliminary data.</text>
</comment>
<dbReference type="Gene3D" id="1.10.1370.30">
    <property type="match status" value="1"/>
</dbReference>
<evidence type="ECO:0000313" key="2">
    <source>
        <dbReference type="Proteomes" id="UP000179102"/>
    </source>
</evidence>
<proteinExistence type="predicted"/>
<dbReference type="AlphaFoldDB" id="A0A1F5G5P5"/>
<sequence>MDIKALEDQLSKFIYELETEDRLVRVGLKDKAETEKIYKKHKELFTEETLDKVETERRRTPTSLKLRGASKETKTKDILERIYFTLAGSFIGLATAAQEDAITTYFSKAKVKVVGEEIAYYELMPRISKDSIFERRERLDDAGYAVISKANPKRLKLVLDEIKIMKKLGFSSYIDYFTKGKKMDYIKFYKICGRLLKDTDKIWNKVMGEVAVDVLKRPFKNIRSVHLAYLRSISMYDNYYPKEKVVSTFLKWTGDIGFDDLLPFIHIDEKDRAKKNPRAVCYWPNPPGEIHLVIKPIGGEQDFEAIFHEGGHALHGASVSIKLPYTLRTLAHSNALTETYAFILEDMVFDPDFLTTYLNVSSFTGNKINRQAYFVNLMMLRRYLGKFCYEFEMFSQNAISKGPVLYSKNLQKATGFITKREGWLADLDGGFYSADYLRAWISAAQIKDYLVKKFGRKWFVNKRAGEFFRKLYSRGVTDEVEDVVKKLGYKPWDTSLLVKGYSQVLG</sequence>
<organism evidence="1 2">
    <name type="scientific">Candidatus Curtissbacteria bacterium RIFCSPHIGHO2_01_FULL_41_11</name>
    <dbReference type="NCBI Taxonomy" id="1797711"/>
    <lineage>
        <taxon>Bacteria</taxon>
        <taxon>Candidatus Curtissiibacteriota</taxon>
    </lineage>
</organism>
<gene>
    <name evidence="1" type="ORF">A2870_03545</name>
</gene>
<evidence type="ECO:0008006" key="3">
    <source>
        <dbReference type="Google" id="ProtNLM"/>
    </source>
</evidence>
<protein>
    <recommendedName>
        <fullName evidence="3">Peptidase M3A/M3B catalytic domain-containing protein</fullName>
    </recommendedName>
</protein>
<dbReference type="EMBL" id="MFAZ01000018">
    <property type="protein sequence ID" value="OGD87196.1"/>
    <property type="molecule type" value="Genomic_DNA"/>
</dbReference>
<reference evidence="1 2" key="1">
    <citation type="journal article" date="2016" name="Nat. Commun.">
        <title>Thousands of microbial genomes shed light on interconnected biogeochemical processes in an aquifer system.</title>
        <authorList>
            <person name="Anantharaman K."/>
            <person name="Brown C.T."/>
            <person name="Hug L.A."/>
            <person name="Sharon I."/>
            <person name="Castelle C.J."/>
            <person name="Probst A.J."/>
            <person name="Thomas B.C."/>
            <person name="Singh A."/>
            <person name="Wilkins M.J."/>
            <person name="Karaoz U."/>
            <person name="Brodie E.L."/>
            <person name="Williams K.H."/>
            <person name="Hubbard S.S."/>
            <person name="Banfield J.F."/>
        </authorList>
    </citation>
    <scope>NUCLEOTIDE SEQUENCE [LARGE SCALE GENOMIC DNA]</scope>
</reference>
<evidence type="ECO:0000313" key="1">
    <source>
        <dbReference type="EMBL" id="OGD87196.1"/>
    </source>
</evidence>
<name>A0A1F5G5P5_9BACT</name>
<dbReference type="Proteomes" id="UP000179102">
    <property type="component" value="Unassembled WGS sequence"/>
</dbReference>